<feature type="compositionally biased region" description="Polar residues" evidence="1">
    <location>
        <begin position="12"/>
        <end position="32"/>
    </location>
</feature>
<dbReference type="Proteomes" id="UP000648187">
    <property type="component" value="Unassembled WGS sequence"/>
</dbReference>
<evidence type="ECO:0000313" key="3">
    <source>
        <dbReference type="Proteomes" id="UP000648187"/>
    </source>
</evidence>
<comment type="caution">
    <text evidence="2">The sequence shown here is derived from an EMBL/GenBank/DDBJ whole genome shotgun (WGS) entry which is preliminary data.</text>
</comment>
<protein>
    <submittedName>
        <fullName evidence="2">Uncharacterized protein</fullName>
    </submittedName>
</protein>
<gene>
    <name evidence="2" type="ORF">HW555_006104</name>
</gene>
<reference evidence="2" key="1">
    <citation type="submission" date="2020-08" db="EMBL/GenBank/DDBJ databases">
        <title>Spodoptera exigua strain:BAW_Kor-Di-RS1 Genome sequencing and assembly.</title>
        <authorList>
            <person name="Kim J."/>
            <person name="Nam H.Y."/>
            <person name="Kwon M."/>
            <person name="Choi J.H."/>
            <person name="Cho S.R."/>
            <person name="Kim G.-H."/>
        </authorList>
    </citation>
    <scope>NUCLEOTIDE SEQUENCE</scope>
    <source>
        <strain evidence="2">BAW_Kor-Di-RS1</strain>
        <tissue evidence="2">Whole-body</tissue>
    </source>
</reference>
<organism evidence="2 3">
    <name type="scientific">Spodoptera exigua</name>
    <name type="common">Beet armyworm</name>
    <name type="synonym">Noctua fulgens</name>
    <dbReference type="NCBI Taxonomy" id="7107"/>
    <lineage>
        <taxon>Eukaryota</taxon>
        <taxon>Metazoa</taxon>
        <taxon>Ecdysozoa</taxon>
        <taxon>Arthropoda</taxon>
        <taxon>Hexapoda</taxon>
        <taxon>Insecta</taxon>
        <taxon>Pterygota</taxon>
        <taxon>Neoptera</taxon>
        <taxon>Endopterygota</taxon>
        <taxon>Lepidoptera</taxon>
        <taxon>Glossata</taxon>
        <taxon>Ditrysia</taxon>
        <taxon>Noctuoidea</taxon>
        <taxon>Noctuidae</taxon>
        <taxon>Amphipyrinae</taxon>
        <taxon>Spodoptera</taxon>
    </lineage>
</organism>
<sequence length="110" mass="12401">MMKHTEQDMEMQDNSPMLGSSHSDTIPVSSTIPAPRSPFMNAVPRPRQRRQSRLDEHMDQLINIEERKLESELITTQEFSKLSENIGNIAIALTSIANAISDVARKMPNP</sequence>
<feature type="region of interest" description="Disordered" evidence="1">
    <location>
        <begin position="1"/>
        <end position="55"/>
    </location>
</feature>
<keyword evidence="3" id="KW-1185">Reference proteome</keyword>
<evidence type="ECO:0000313" key="2">
    <source>
        <dbReference type="EMBL" id="KAF9416595.1"/>
    </source>
</evidence>
<dbReference type="AlphaFoldDB" id="A0A835L5P5"/>
<accession>A0A835L5P5</accession>
<name>A0A835L5P5_SPOEX</name>
<proteinExistence type="predicted"/>
<evidence type="ECO:0000256" key="1">
    <source>
        <dbReference type="SAM" id="MobiDB-lite"/>
    </source>
</evidence>
<dbReference type="EMBL" id="JACKWZ010000087">
    <property type="protein sequence ID" value="KAF9416595.1"/>
    <property type="molecule type" value="Genomic_DNA"/>
</dbReference>